<evidence type="ECO:0000256" key="3">
    <source>
        <dbReference type="ARBA" id="ARBA00022763"/>
    </source>
</evidence>
<dbReference type="SUPFAM" id="SSF52980">
    <property type="entry name" value="Restriction endonuclease-like"/>
    <property type="match status" value="1"/>
</dbReference>
<dbReference type="PANTHER" id="PTHR10150">
    <property type="entry name" value="DNA REPAIR ENDONUCLEASE XPF"/>
    <property type="match status" value="1"/>
</dbReference>
<dbReference type="Pfam" id="PF02732">
    <property type="entry name" value="ERCC4"/>
    <property type="match status" value="1"/>
</dbReference>
<evidence type="ECO:0000313" key="8">
    <source>
        <dbReference type="EMBL" id="PSN90882.1"/>
    </source>
</evidence>
<dbReference type="Gene3D" id="3.40.50.10130">
    <property type="match status" value="1"/>
</dbReference>
<evidence type="ECO:0000256" key="1">
    <source>
        <dbReference type="ARBA" id="ARBA00022722"/>
    </source>
</evidence>
<proteinExistence type="predicted"/>
<dbReference type="GO" id="GO:0003697">
    <property type="term" value="F:single-stranded DNA binding"/>
    <property type="evidence" value="ECO:0007669"/>
    <property type="project" value="TreeGrafter"/>
</dbReference>
<organism evidence="8 9">
    <name type="scientific">Candidatus Marsarchaeota G2 archaeon OSP_D</name>
    <dbReference type="NCBI Taxonomy" id="1978157"/>
    <lineage>
        <taxon>Archaea</taxon>
        <taxon>Candidatus Marsarchaeota</taxon>
        <taxon>Candidatus Marsarchaeota group 2</taxon>
    </lineage>
</organism>
<evidence type="ECO:0000259" key="7">
    <source>
        <dbReference type="SMART" id="SM00891"/>
    </source>
</evidence>
<sequence>MGGARNVPKQRACNTVVEGLNAAKRFSCSAHIWLKLVEHVLVADFREKDSLLVKLLVKLGVEPVFANLSVGDYLVSNTVAIERKTPADLVSSILDGRFSDQLERLKQAYPHNVLLVTGGLSEALSRAPNPGIVYSRLALACLSGTSIVVLDSDLEAAQFVRWLVKESKKSWEGFEPMIKRKPKNQSPSEQVFNVLTAIPSVGAKRAEKLMRAFPNLLAVLQAPEEKLASLVGSTAAKHIKRVAYTQISHAEKHTKLTDYIHEND</sequence>
<accession>A0A2R6AWW6</accession>
<dbReference type="EMBL" id="NEXE01000043">
    <property type="protein sequence ID" value="PSN90882.1"/>
    <property type="molecule type" value="Genomic_DNA"/>
</dbReference>
<gene>
    <name evidence="8" type="ORF">B9Q03_05715</name>
</gene>
<dbReference type="PANTHER" id="PTHR10150:SF0">
    <property type="entry name" value="DNA REPAIR ENDONUCLEASE XPF"/>
    <property type="match status" value="1"/>
</dbReference>
<keyword evidence="1" id="KW-0540">Nuclease</keyword>
<keyword evidence="5" id="KW-0238">DNA-binding</keyword>
<keyword evidence="6" id="KW-0234">DNA repair</keyword>
<dbReference type="AlphaFoldDB" id="A0A2R6AWW6"/>
<keyword evidence="3" id="KW-0227">DNA damage</keyword>
<keyword evidence="2" id="KW-0255">Endonuclease</keyword>
<dbReference type="InterPro" id="IPR011335">
    <property type="entry name" value="Restrct_endonuc-II-like"/>
</dbReference>
<dbReference type="GO" id="GO:0003684">
    <property type="term" value="F:damaged DNA binding"/>
    <property type="evidence" value="ECO:0007669"/>
    <property type="project" value="TreeGrafter"/>
</dbReference>
<comment type="caution">
    <text evidence="8">The sequence shown here is derived from an EMBL/GenBank/DDBJ whole genome shotgun (WGS) entry which is preliminary data.</text>
</comment>
<reference evidence="8 9" key="1">
    <citation type="submission" date="2017-04" db="EMBL/GenBank/DDBJ databases">
        <title>Novel microbial lineages endemic to geothermal iron-oxide mats fill important gaps in the evolutionary history of Archaea.</title>
        <authorList>
            <person name="Jay Z.J."/>
            <person name="Beam J.P."/>
            <person name="Dlakic M."/>
            <person name="Rusch D.B."/>
            <person name="Kozubal M.A."/>
            <person name="Inskeep W.P."/>
        </authorList>
    </citation>
    <scope>NUCLEOTIDE SEQUENCE [LARGE SCALE GENOMIC DNA]</scope>
    <source>
        <strain evidence="8">OSP_D</strain>
    </source>
</reference>
<evidence type="ECO:0000313" key="9">
    <source>
        <dbReference type="Proteomes" id="UP000240322"/>
    </source>
</evidence>
<evidence type="ECO:0000256" key="5">
    <source>
        <dbReference type="ARBA" id="ARBA00023125"/>
    </source>
</evidence>
<dbReference type="GO" id="GO:0000724">
    <property type="term" value="P:double-strand break repair via homologous recombination"/>
    <property type="evidence" value="ECO:0007669"/>
    <property type="project" value="TreeGrafter"/>
</dbReference>
<dbReference type="GO" id="GO:0000014">
    <property type="term" value="F:single-stranded DNA endodeoxyribonuclease activity"/>
    <property type="evidence" value="ECO:0007669"/>
    <property type="project" value="TreeGrafter"/>
</dbReference>
<dbReference type="InterPro" id="IPR006166">
    <property type="entry name" value="ERCC4_domain"/>
</dbReference>
<dbReference type="GO" id="GO:1901255">
    <property type="term" value="P:nucleotide-excision repair involved in interstrand cross-link repair"/>
    <property type="evidence" value="ECO:0007669"/>
    <property type="project" value="TreeGrafter"/>
</dbReference>
<name>A0A2R6AWW6_9ARCH</name>
<dbReference type="SUPFAM" id="SSF47781">
    <property type="entry name" value="RuvA domain 2-like"/>
    <property type="match status" value="1"/>
</dbReference>
<keyword evidence="4" id="KW-0378">Hydrolase</keyword>
<dbReference type="Gene3D" id="1.10.150.20">
    <property type="entry name" value="5' to 3' exonuclease, C-terminal subdomain"/>
    <property type="match status" value="1"/>
</dbReference>
<dbReference type="Proteomes" id="UP000240322">
    <property type="component" value="Unassembled WGS sequence"/>
</dbReference>
<evidence type="ECO:0000256" key="6">
    <source>
        <dbReference type="ARBA" id="ARBA00023204"/>
    </source>
</evidence>
<feature type="domain" description="ERCC4" evidence="7">
    <location>
        <begin position="40"/>
        <end position="120"/>
    </location>
</feature>
<dbReference type="InterPro" id="IPR010994">
    <property type="entry name" value="RuvA_2-like"/>
</dbReference>
<evidence type="ECO:0000256" key="2">
    <source>
        <dbReference type="ARBA" id="ARBA00022759"/>
    </source>
</evidence>
<dbReference type="SMART" id="SM00891">
    <property type="entry name" value="ERCC4"/>
    <property type="match status" value="1"/>
</dbReference>
<protein>
    <recommendedName>
        <fullName evidence="7">ERCC4 domain-containing protein</fullName>
    </recommendedName>
</protein>
<evidence type="ECO:0000256" key="4">
    <source>
        <dbReference type="ARBA" id="ARBA00022801"/>
    </source>
</evidence>